<feature type="chain" id="PRO_5012231523" description="Outer membrane protein beta-barrel domain-containing protein" evidence="1">
    <location>
        <begin position="20"/>
        <end position="153"/>
    </location>
</feature>
<dbReference type="InterPro" id="IPR011250">
    <property type="entry name" value="OMP/PagP_B-barrel"/>
</dbReference>
<name>A0A1Q6FD85_9BACT</name>
<keyword evidence="1" id="KW-0732">Signal</keyword>
<organism evidence="2 3">
    <name type="scientific">Alistipes putredinis</name>
    <dbReference type="NCBI Taxonomy" id="28117"/>
    <lineage>
        <taxon>Bacteria</taxon>
        <taxon>Pseudomonadati</taxon>
        <taxon>Bacteroidota</taxon>
        <taxon>Bacteroidia</taxon>
        <taxon>Bacteroidales</taxon>
        <taxon>Rikenellaceae</taxon>
        <taxon>Alistipes</taxon>
    </lineage>
</organism>
<evidence type="ECO:0000313" key="2">
    <source>
        <dbReference type="EMBL" id="OKY96827.1"/>
    </source>
</evidence>
<protein>
    <recommendedName>
        <fullName evidence="4">Outer membrane protein beta-barrel domain-containing protein</fullName>
    </recommendedName>
</protein>
<proteinExistence type="predicted"/>
<dbReference type="EMBL" id="MNQH01000001">
    <property type="protein sequence ID" value="OKY96827.1"/>
    <property type="molecule type" value="Genomic_DNA"/>
</dbReference>
<accession>A0A1Q6FD85</accession>
<dbReference type="Proteomes" id="UP000187417">
    <property type="component" value="Unassembled WGS sequence"/>
</dbReference>
<sequence>MKKTLLAILILFSAFYASAQDRGSWGIGPKINLYTHTGRGAVFGIGGYFRYSLTDALRLETGIVIPCKSECSVDIGCDAHYLFHITEQWSLFPTVGVNVNDLGKWSCGFDVGGGCDYRISRRWSTSLMLKYRFQTAMFARNPILISLGGTFTF</sequence>
<feature type="signal peptide" evidence="1">
    <location>
        <begin position="1"/>
        <end position="19"/>
    </location>
</feature>
<dbReference type="RefSeq" id="WP_278338962.1">
    <property type="nucleotide sequence ID" value="NZ_BAAFLA010000005.1"/>
</dbReference>
<dbReference type="SUPFAM" id="SSF56925">
    <property type="entry name" value="OMPA-like"/>
    <property type="match status" value="1"/>
</dbReference>
<reference evidence="2 3" key="1">
    <citation type="journal article" date="2016" name="Nat. Biotechnol.">
        <title>Measurement of bacterial replication rates in microbial communities.</title>
        <authorList>
            <person name="Brown C.T."/>
            <person name="Olm M.R."/>
            <person name="Thomas B.C."/>
            <person name="Banfield J.F."/>
        </authorList>
    </citation>
    <scope>NUCLEOTIDE SEQUENCE [LARGE SCALE GENOMIC DNA]</scope>
    <source>
        <strain evidence="2">CAG:67_53_122</strain>
    </source>
</reference>
<dbReference type="STRING" id="28117.BHV66_01895"/>
<evidence type="ECO:0008006" key="4">
    <source>
        <dbReference type="Google" id="ProtNLM"/>
    </source>
</evidence>
<gene>
    <name evidence="2" type="ORF">BHV66_01895</name>
</gene>
<dbReference type="AlphaFoldDB" id="A0A1Q6FD85"/>
<comment type="caution">
    <text evidence="2">The sequence shown here is derived from an EMBL/GenBank/DDBJ whole genome shotgun (WGS) entry which is preliminary data.</text>
</comment>
<evidence type="ECO:0000313" key="3">
    <source>
        <dbReference type="Proteomes" id="UP000187417"/>
    </source>
</evidence>
<evidence type="ECO:0000256" key="1">
    <source>
        <dbReference type="SAM" id="SignalP"/>
    </source>
</evidence>